<keyword evidence="2" id="KW-0812">Transmembrane</keyword>
<gene>
    <name evidence="3" type="ORF">SO3561_05433</name>
</gene>
<dbReference type="Proteomes" id="UP000217446">
    <property type="component" value="Unassembled WGS sequence"/>
</dbReference>
<protein>
    <submittedName>
        <fullName evidence="3">Uncharacterized protein</fullName>
    </submittedName>
</protein>
<accession>A0A250VIM7</accession>
<evidence type="ECO:0000313" key="3">
    <source>
        <dbReference type="EMBL" id="GAX53902.1"/>
    </source>
</evidence>
<dbReference type="AlphaFoldDB" id="A0A250VIM7"/>
<proteinExistence type="predicted"/>
<name>A0A250VIM7_STROL</name>
<evidence type="ECO:0000256" key="1">
    <source>
        <dbReference type="SAM" id="MobiDB-lite"/>
    </source>
</evidence>
<feature type="region of interest" description="Disordered" evidence="1">
    <location>
        <begin position="1"/>
        <end position="36"/>
    </location>
</feature>
<dbReference type="EMBL" id="BDQI01000012">
    <property type="protein sequence ID" value="GAX53902.1"/>
    <property type="molecule type" value="Genomic_DNA"/>
</dbReference>
<sequence>MRGEAPAPGRELAPNARGTPRTTDGGRSLRDEQVTGGQEALAFSSVLAAAGAAAAAGAGAGFAAS</sequence>
<organism evidence="3 4">
    <name type="scientific">Streptomyces olivochromogenes</name>
    <dbReference type="NCBI Taxonomy" id="1963"/>
    <lineage>
        <taxon>Bacteria</taxon>
        <taxon>Bacillati</taxon>
        <taxon>Actinomycetota</taxon>
        <taxon>Actinomycetes</taxon>
        <taxon>Kitasatosporales</taxon>
        <taxon>Streptomycetaceae</taxon>
        <taxon>Streptomyces</taxon>
    </lineage>
</organism>
<evidence type="ECO:0000313" key="4">
    <source>
        <dbReference type="Proteomes" id="UP000217446"/>
    </source>
</evidence>
<evidence type="ECO:0000256" key="2">
    <source>
        <dbReference type="SAM" id="Phobius"/>
    </source>
</evidence>
<reference evidence="4" key="1">
    <citation type="submission" date="2017-05" db="EMBL/GenBank/DDBJ databases">
        <title>Streptomyces olivochromogenes NBRC 3561 whole genome shotgun sequence.</title>
        <authorList>
            <person name="Dohra H."/>
            <person name="Kodani S."/>
        </authorList>
    </citation>
    <scope>NUCLEOTIDE SEQUENCE [LARGE SCALE GENOMIC DNA]</scope>
    <source>
        <strain evidence="4">NBRC 3561</strain>
    </source>
</reference>
<keyword evidence="2" id="KW-0472">Membrane</keyword>
<comment type="caution">
    <text evidence="3">The sequence shown here is derived from an EMBL/GenBank/DDBJ whole genome shotgun (WGS) entry which is preliminary data.</text>
</comment>
<keyword evidence="2" id="KW-1133">Transmembrane helix</keyword>
<feature type="transmembrane region" description="Helical" evidence="2">
    <location>
        <begin position="40"/>
        <end position="64"/>
    </location>
</feature>
<keyword evidence="4" id="KW-1185">Reference proteome</keyword>